<keyword evidence="2 4" id="KW-0378">Hydrolase</keyword>
<evidence type="ECO:0000256" key="3">
    <source>
        <dbReference type="ARBA" id="ARBA00023277"/>
    </source>
</evidence>
<comment type="pathway">
    <text evidence="4">Amino-sugar metabolism; N-acetylneuraminate degradation; D-fructose 6-phosphate from N-acetylneuraminate: step 5/5.</text>
</comment>
<keyword evidence="3 4" id="KW-0119">Carbohydrate metabolism</keyword>
<feature type="site" description="Part of the allosteric site" evidence="4">
    <location>
        <position position="146"/>
    </location>
</feature>
<feature type="active site" description="Proton acceptor; for enolization step" evidence="4">
    <location>
        <position position="67"/>
    </location>
</feature>
<feature type="active site" description="For ring-opening step" evidence="4">
    <location>
        <position position="143"/>
    </location>
</feature>
<accession>K2HLQ4</accession>
<gene>
    <name evidence="4" type="primary">nagB</name>
    <name evidence="6" type="ORF">OCGS_2173</name>
</gene>
<dbReference type="GO" id="GO:0019262">
    <property type="term" value="P:N-acetylneuraminate catabolic process"/>
    <property type="evidence" value="ECO:0007669"/>
    <property type="project" value="UniProtKB-UniRule"/>
</dbReference>
<dbReference type="HAMAP" id="MF_01241">
    <property type="entry name" value="GlcN6P_deamin"/>
    <property type="match status" value="1"/>
</dbReference>
<dbReference type="GO" id="GO:0005737">
    <property type="term" value="C:cytoplasm"/>
    <property type="evidence" value="ECO:0007669"/>
    <property type="project" value="TreeGrafter"/>
</dbReference>
<dbReference type="UniPathway" id="UPA00629">
    <property type="reaction ID" value="UER00684"/>
</dbReference>
<dbReference type="AlphaFoldDB" id="K2HLQ4"/>
<dbReference type="GO" id="GO:0006043">
    <property type="term" value="P:glucosamine catabolic process"/>
    <property type="evidence" value="ECO:0007669"/>
    <property type="project" value="TreeGrafter"/>
</dbReference>
<dbReference type="NCBIfam" id="TIGR00502">
    <property type="entry name" value="nagB"/>
    <property type="match status" value="1"/>
</dbReference>
<dbReference type="PANTHER" id="PTHR11280">
    <property type="entry name" value="GLUCOSAMINE-6-PHOSPHATE ISOMERASE"/>
    <property type="match status" value="1"/>
</dbReference>
<proteinExistence type="inferred from homology"/>
<dbReference type="FunFam" id="3.40.50.1360:FF:000003">
    <property type="entry name" value="Glucosamine-6-phosphate deaminase"/>
    <property type="match status" value="1"/>
</dbReference>
<dbReference type="PANTHER" id="PTHR11280:SF5">
    <property type="entry name" value="GLUCOSAMINE-6-PHOSPHATE ISOMERASE"/>
    <property type="match status" value="1"/>
</dbReference>
<evidence type="ECO:0000256" key="1">
    <source>
        <dbReference type="ARBA" id="ARBA00000644"/>
    </source>
</evidence>
<dbReference type="EC" id="3.5.99.6" evidence="4"/>
<sequence length="262" mass="28206">MKVLILDNAEAAVRRAADIVARLVGDRPRCVLGLATGGTMLPLYDELGRRHVSDGLSFAQVATFNLDEYIGLPPDHACSYHTYMREAFFDRIDIDPARTHLPRGDADDPQAESLAYEARIADAGGIDLQVLGIGQNGHIGFNEPTSSLGSRTRIKTLTDDTRRANRRFFDTFDQTPRHAITMGIATILQSRACLLLATGAAKAEAVAGMVEGPLSAACPASALQLHADATAVLDRDAAAALTLVDYYETVHPGGRESVFDRT</sequence>
<dbReference type="PROSITE" id="PS01161">
    <property type="entry name" value="GLC_GALNAC_ISOMERASE"/>
    <property type="match status" value="1"/>
</dbReference>
<feature type="site" description="Part of the allosteric site" evidence="4">
    <location>
        <position position="153"/>
    </location>
</feature>
<feature type="site" description="Part of the allosteric site" evidence="4">
    <location>
        <position position="156"/>
    </location>
</feature>
<dbReference type="InterPro" id="IPR004547">
    <property type="entry name" value="Glucosamine6P_isomerase"/>
</dbReference>
<comment type="catalytic activity">
    <reaction evidence="1 4">
        <text>alpha-D-glucosamine 6-phosphate + H2O = beta-D-fructose 6-phosphate + NH4(+)</text>
        <dbReference type="Rhea" id="RHEA:12172"/>
        <dbReference type="ChEBI" id="CHEBI:15377"/>
        <dbReference type="ChEBI" id="CHEBI:28938"/>
        <dbReference type="ChEBI" id="CHEBI:57634"/>
        <dbReference type="ChEBI" id="CHEBI:75989"/>
        <dbReference type="EC" id="3.5.99.6"/>
    </reaction>
</comment>
<feature type="domain" description="Glucosamine/galactosamine-6-phosphate isomerase" evidence="5">
    <location>
        <begin position="9"/>
        <end position="227"/>
    </location>
</feature>
<dbReference type="Proteomes" id="UP000006765">
    <property type="component" value="Unassembled WGS sequence"/>
</dbReference>
<comment type="caution">
    <text evidence="4">Lacks conserved residue(s) required for the propagation of feature annotation.</text>
</comment>
<evidence type="ECO:0000313" key="6">
    <source>
        <dbReference type="EMBL" id="EKE43839.1"/>
    </source>
</evidence>
<dbReference type="GO" id="GO:0006046">
    <property type="term" value="P:N-acetylglucosamine catabolic process"/>
    <property type="evidence" value="ECO:0007669"/>
    <property type="project" value="UniProtKB-UniRule"/>
</dbReference>
<dbReference type="InterPro" id="IPR006148">
    <property type="entry name" value="Glc/Gal-6P_isomerase"/>
</dbReference>
<organism evidence="6 7">
    <name type="scientific">Oceaniovalibus guishaninsula JLT2003</name>
    <dbReference type="NCBI Taxonomy" id="1231392"/>
    <lineage>
        <taxon>Bacteria</taxon>
        <taxon>Pseudomonadati</taxon>
        <taxon>Pseudomonadota</taxon>
        <taxon>Alphaproteobacteria</taxon>
        <taxon>Rhodobacterales</taxon>
        <taxon>Roseobacteraceae</taxon>
        <taxon>Oceaniovalibus</taxon>
    </lineage>
</organism>
<dbReference type="Gene3D" id="3.40.50.1360">
    <property type="match status" value="1"/>
</dbReference>
<evidence type="ECO:0000256" key="2">
    <source>
        <dbReference type="ARBA" id="ARBA00022801"/>
    </source>
</evidence>
<comment type="similarity">
    <text evidence="4">Belongs to the glucosamine/galactosamine-6-phosphate isomerase family. NagB subfamily.</text>
</comment>
<dbReference type="OrthoDB" id="9791139at2"/>
<comment type="function">
    <text evidence="4">Catalyzes the reversible isomerization-deamination of glucosamine 6-phosphate (GlcN6P) to form fructose 6-phosphate (Fru6P) and ammonium ion.</text>
</comment>
<dbReference type="eggNOG" id="COG0363">
    <property type="taxonomic scope" value="Bacteria"/>
</dbReference>
<dbReference type="STRING" id="1231392.OCGS_2173"/>
<dbReference type="GO" id="GO:0004342">
    <property type="term" value="F:glucosamine-6-phosphate deaminase activity"/>
    <property type="evidence" value="ECO:0007669"/>
    <property type="project" value="UniProtKB-UniRule"/>
</dbReference>
<dbReference type="InterPro" id="IPR037171">
    <property type="entry name" value="NagB/RpiA_transferase-like"/>
</dbReference>
<dbReference type="CDD" id="cd01399">
    <property type="entry name" value="GlcN6P_deaminase"/>
    <property type="match status" value="1"/>
</dbReference>
<comment type="activity regulation">
    <text evidence="4">Allosterically activated by N-acetylglucosamine 6-phosphate (GlcNAc6P).</text>
</comment>
<dbReference type="GO" id="GO:0042802">
    <property type="term" value="F:identical protein binding"/>
    <property type="evidence" value="ECO:0007669"/>
    <property type="project" value="TreeGrafter"/>
</dbReference>
<evidence type="ECO:0000259" key="5">
    <source>
        <dbReference type="Pfam" id="PF01182"/>
    </source>
</evidence>
<reference evidence="6 7" key="1">
    <citation type="journal article" date="2012" name="J. Bacteriol.">
        <title>Draft Genome Sequence of Oceaniovalibus guishaninsula JLT2003T.</title>
        <authorList>
            <person name="Tang K."/>
            <person name="Liu K."/>
            <person name="Jiao N."/>
        </authorList>
    </citation>
    <scope>NUCLEOTIDE SEQUENCE [LARGE SCALE GENOMIC DNA]</scope>
    <source>
        <strain evidence="6 7">JLT2003</strain>
    </source>
</reference>
<feature type="site" description="Part of the allosteric site" evidence="4">
    <location>
        <position position="155"/>
    </location>
</feature>
<dbReference type="RefSeq" id="WP_007427325.1">
    <property type="nucleotide sequence ID" value="NZ_AMGO01000047.1"/>
</dbReference>
<evidence type="ECO:0000256" key="4">
    <source>
        <dbReference type="HAMAP-Rule" id="MF_01241"/>
    </source>
</evidence>
<evidence type="ECO:0000313" key="7">
    <source>
        <dbReference type="Proteomes" id="UP000006765"/>
    </source>
</evidence>
<dbReference type="InterPro" id="IPR018321">
    <property type="entry name" value="Glucosamine6P_isomerase_CS"/>
</dbReference>
<dbReference type="Pfam" id="PF01182">
    <property type="entry name" value="Glucosamine_iso"/>
    <property type="match status" value="1"/>
</dbReference>
<name>K2HLQ4_9RHOB</name>
<keyword evidence="4" id="KW-0021">Allosteric enzyme</keyword>
<dbReference type="SUPFAM" id="SSF100950">
    <property type="entry name" value="NagB/RpiA/CoA transferase-like"/>
    <property type="match status" value="1"/>
</dbReference>
<protein>
    <recommendedName>
        <fullName evidence="4">Glucosamine-6-phosphate deaminase</fullName>
        <ecNumber evidence="4">3.5.99.6</ecNumber>
    </recommendedName>
    <alternativeName>
        <fullName evidence="4">GlcN6P deaminase</fullName>
        <shortName evidence="4">GNPDA</shortName>
    </alternativeName>
    <alternativeName>
        <fullName evidence="4">Glucosamine-6-phosphate isomerase</fullName>
    </alternativeName>
</protein>
<dbReference type="EMBL" id="AMGO01000047">
    <property type="protein sequence ID" value="EKE43839.1"/>
    <property type="molecule type" value="Genomic_DNA"/>
</dbReference>
<feature type="active site" description="Proton acceptor; for ring-opening step" evidence="4">
    <location>
        <position position="138"/>
    </location>
</feature>
<feature type="active site" description="For ring-opening step" evidence="4">
    <location>
        <position position="136"/>
    </location>
</feature>
<keyword evidence="7" id="KW-1185">Reference proteome</keyword>
<dbReference type="PATRIC" id="fig|1231392.3.peg.2185"/>
<dbReference type="GO" id="GO:0005975">
    <property type="term" value="P:carbohydrate metabolic process"/>
    <property type="evidence" value="ECO:0007669"/>
    <property type="project" value="InterPro"/>
</dbReference>
<comment type="caution">
    <text evidence="6">The sequence shown here is derived from an EMBL/GenBank/DDBJ whole genome shotgun (WGS) entry which is preliminary data.</text>
</comment>